<gene>
    <name evidence="3" type="ORF">GB037_00835</name>
    <name evidence="7" type="ORF">GB614_06460</name>
    <name evidence="4" type="ORF">GBV61_07015</name>
    <name evidence="2" type="ORF">GBX92_05535</name>
    <name evidence="5" type="ORF">GBY45_06515</name>
    <name evidence="6" type="ORF">GBZ53_06960</name>
</gene>
<evidence type="ECO:0000313" key="7">
    <source>
        <dbReference type="EMBL" id="HAB6333958.1"/>
    </source>
</evidence>
<comment type="caution">
    <text evidence="6">The sequence shown here is derived from an EMBL/GenBank/DDBJ whole genome shotgun (WGS) entry which is preliminary data.</text>
</comment>
<sequence length="943" mass="107049">MDVFSLFRKKPEPASRQLKGDGPFAINGYVPHKRPGKMTKADEEKFLYPVSPSVIDLLPWAEYLQNERAILLDDGISVGAVYAITPAPTEGRPDSRLEEIMDIVENALQDSLPEREANQWVVQFFCQDEPDLTAYMDTLRGYVVPWAEGTEYTKAWLAEQERHLKSVAVEPGLFIDREITGAAWRGQTRRVRMVVYRRVEQPYRDMLSPAEALNQVCDRLSSSLSVAGIKCRRQNGEQIHDWLLRWFNPDPEWVDRETLYRYARHRDDVPGELPLLNDFGESLWFTTPWSDAENGVWWFDHVAHKAVAVQKIRRPPTVGQLTGEVRRGENINAMMDLLPAGTVVSMTLVIQAQDRLEEDFARLSRNSMGENVDSLRAREDAAIARTYLGNKHKLYRAAITFFLKAPDLETLDKHYLQMSTHLLASGLEPMLPEHDVAPLSTYMRALPMNFNPDTDRRNWFTRLMFAQHFACLAPVYGRDTGTGNPGFSLFNRGGEPLSFDPLLKADRDQNAHLLMFGPTGSGKSATVTSLMAQVMAVHRPRVFLVEAGNSFGLLGDYCKAHGLSVNRVSIKPGRGISLAPFSDAHLLQLEDPANLVVEEDKLPDLNAVFDAEEDEDDEKRDVLGEMEIAARLMITGGEDREEERLTRADRGMIREAIILAEKKTFAENRQMLPEDLKDALLNIARDDSLDEQGRPKRTPQRRARAEEMAEAMHMFTEGFEGELFNRPGTPWPEVDITIVDLGTLARDGYSAQMAVALIALFNTINNIAERDQFGERQIVVGIDEAHLITTNPLLAPYLTKIVKMWRKLGAWLWQFTQNLSDYQAISKKMLNMAEWWLCLNLPKGEIEEVGKFKTLTREEEAMMASTRKTGNYTEGVVLSAKMKALFRVVPPSLYLALGQTEKHEKARRRELMDTYHCSELEAAIRIARELDRKRGISTEPENV</sequence>
<dbReference type="EMBL" id="DAAHJG010000002">
    <property type="protein sequence ID" value="HAB6333958.1"/>
    <property type="molecule type" value="Genomic_DNA"/>
</dbReference>
<dbReference type="EMBL" id="DAAGVC010000002">
    <property type="protein sequence ID" value="HAB4677933.1"/>
    <property type="molecule type" value="Genomic_DNA"/>
</dbReference>
<dbReference type="InterPro" id="IPR022303">
    <property type="entry name" value="Conjug_Trfer_ATPase"/>
</dbReference>
<dbReference type="Gene3D" id="3.40.50.300">
    <property type="entry name" value="P-loop containing nucleotide triphosphate hydrolases"/>
    <property type="match status" value="2"/>
</dbReference>
<reference evidence="6" key="2">
    <citation type="submission" date="2019-10" db="EMBL/GenBank/DDBJ databases">
        <authorList>
            <consortium name="NCBI Pathogen Detection Project"/>
        </authorList>
    </citation>
    <scope>NUCLEOTIDE SEQUENCE</scope>
    <source>
        <strain evidence="6">Salmonella enterica</strain>
    </source>
</reference>
<dbReference type="EMBL" id="DAAGPO010000002">
    <property type="protein sequence ID" value="HAB4030849.1"/>
    <property type="molecule type" value="Genomic_DNA"/>
</dbReference>
<reference evidence="6" key="1">
    <citation type="journal article" date="2018" name="Genome Biol.">
        <title>SKESA: strategic k-mer extension for scrupulous assemblies.</title>
        <authorList>
            <person name="Souvorov A."/>
            <person name="Agarwala R."/>
            <person name="Lipman D.J."/>
        </authorList>
    </citation>
    <scope>NUCLEOTIDE SEQUENCE</scope>
    <source>
        <strain evidence="6">Salmonella enterica</strain>
    </source>
</reference>
<evidence type="ECO:0000313" key="5">
    <source>
        <dbReference type="EMBL" id="HAB4030849.1"/>
    </source>
</evidence>
<evidence type="ECO:0000313" key="2">
    <source>
        <dbReference type="EMBL" id="HAB1649545.1"/>
    </source>
</evidence>
<dbReference type="InterPro" id="IPR051162">
    <property type="entry name" value="T4SS_component"/>
</dbReference>
<organism evidence="6">
    <name type="scientific">Salmonella enterica I</name>
    <dbReference type="NCBI Taxonomy" id="59201"/>
    <lineage>
        <taxon>Bacteria</taxon>
        <taxon>Pseudomonadati</taxon>
        <taxon>Pseudomonadota</taxon>
        <taxon>Gammaproteobacteria</taxon>
        <taxon>Enterobacterales</taxon>
        <taxon>Enterobacteriaceae</taxon>
        <taxon>Salmonella</taxon>
    </lineage>
</organism>
<dbReference type="PANTHER" id="PTHR30121:SF6">
    <property type="entry name" value="SLR6007 PROTEIN"/>
    <property type="match status" value="1"/>
</dbReference>
<dbReference type="EMBL" id="DAAGNR010000002">
    <property type="protein sequence ID" value="HAB3818991.1"/>
    <property type="molecule type" value="Genomic_DNA"/>
</dbReference>
<dbReference type="InterPro" id="IPR025955">
    <property type="entry name" value="TraC/Conjuga_ATPase"/>
</dbReference>
<dbReference type="InterPro" id="IPR003593">
    <property type="entry name" value="AAA+_ATPase"/>
</dbReference>
<proteinExistence type="predicted"/>
<dbReference type="AlphaFoldDB" id="A0A6Y2UXP9"/>
<dbReference type="Pfam" id="PF11130">
    <property type="entry name" value="TraC_F_IV"/>
    <property type="match status" value="1"/>
</dbReference>
<evidence type="ECO:0000313" key="6">
    <source>
        <dbReference type="EMBL" id="HAB4677933.1"/>
    </source>
</evidence>
<evidence type="ECO:0000259" key="1">
    <source>
        <dbReference type="SMART" id="SM00382"/>
    </source>
</evidence>
<dbReference type="SUPFAM" id="SSF52540">
    <property type="entry name" value="P-loop containing nucleoside triphosphate hydrolases"/>
    <property type="match status" value="1"/>
</dbReference>
<dbReference type="SMART" id="SM00382">
    <property type="entry name" value="AAA"/>
    <property type="match status" value="1"/>
</dbReference>
<dbReference type="PANTHER" id="PTHR30121">
    <property type="entry name" value="UNCHARACTERIZED PROTEIN YJGR-RELATED"/>
    <property type="match status" value="1"/>
</dbReference>
<evidence type="ECO:0000313" key="3">
    <source>
        <dbReference type="EMBL" id="HAB2007387.1"/>
    </source>
</evidence>
<dbReference type="InterPro" id="IPR027417">
    <property type="entry name" value="P-loop_NTPase"/>
</dbReference>
<protein>
    <submittedName>
        <fullName evidence="6">Conjugative transfer ATPase</fullName>
    </submittedName>
</protein>
<evidence type="ECO:0000313" key="4">
    <source>
        <dbReference type="EMBL" id="HAB3818991.1"/>
    </source>
</evidence>
<name>A0A6Y2UXP9_SALET</name>
<dbReference type="EMBL" id="DAAFVE010000002">
    <property type="protein sequence ID" value="HAB1649545.1"/>
    <property type="molecule type" value="Genomic_DNA"/>
</dbReference>
<feature type="domain" description="AAA+ ATPase" evidence="1">
    <location>
        <begin position="509"/>
        <end position="940"/>
    </location>
</feature>
<dbReference type="NCBIfam" id="TIGR03744">
    <property type="entry name" value="traC_PFL_4706"/>
    <property type="match status" value="1"/>
</dbReference>
<accession>A0A6Y2UXP9</accession>
<dbReference type="EMBL" id="DAAFYI010000002">
    <property type="protein sequence ID" value="HAB2007387.1"/>
    <property type="molecule type" value="Genomic_DNA"/>
</dbReference>